<name>A0A830ZEU0_9ENTR</name>
<dbReference type="Pfam" id="PF02604">
    <property type="entry name" value="PhdYeFM_antitox"/>
    <property type="match status" value="1"/>
</dbReference>
<reference evidence="3 4" key="1">
    <citation type="submission" date="2017-01" db="EMBL/GenBank/DDBJ databases">
        <authorList>
            <person name="Cao J.-M."/>
        </authorList>
    </citation>
    <scope>NUCLEOTIDE SEQUENCE [LARGE SCALE GENOMIC DNA]</scope>
    <source>
        <strain evidence="3 4">888-76</strain>
    </source>
</reference>
<keyword evidence="4" id="KW-1185">Reference proteome</keyword>
<dbReference type="Gene3D" id="6.10.250.330">
    <property type="match status" value="1"/>
</dbReference>
<dbReference type="EMBL" id="CP019445">
    <property type="protein sequence ID" value="APZ07614.1"/>
    <property type="molecule type" value="Genomic_DNA"/>
</dbReference>
<comment type="function">
    <text evidence="2">Antitoxin component of a type II toxin-antitoxin (TA) system.</text>
</comment>
<organism evidence="3 4">
    <name type="scientific">Kosakonia cowanii JCM 10956 = DSM 18146</name>
    <dbReference type="NCBI Taxonomy" id="1300165"/>
    <lineage>
        <taxon>Bacteria</taxon>
        <taxon>Pseudomonadati</taxon>
        <taxon>Pseudomonadota</taxon>
        <taxon>Gammaproteobacteria</taxon>
        <taxon>Enterobacterales</taxon>
        <taxon>Enterobacteriaceae</taxon>
        <taxon>Kosakonia</taxon>
    </lineage>
</organism>
<dbReference type="Proteomes" id="UP000187148">
    <property type="component" value="Chromosome"/>
</dbReference>
<sequence>MQHVNYTDARQNLASLMQQANDELAPILVTRKGAKSVVVIDAEEFASMQETLHLFSNPVNAAHIERSIQQAESGDLQEYKFE</sequence>
<evidence type="ECO:0000256" key="1">
    <source>
        <dbReference type="ARBA" id="ARBA00009981"/>
    </source>
</evidence>
<comment type="similarity">
    <text evidence="1 2">Belongs to the phD/YefM antitoxin family.</text>
</comment>
<dbReference type="InterPro" id="IPR051405">
    <property type="entry name" value="phD/YefM_antitoxin"/>
</dbReference>
<evidence type="ECO:0000256" key="2">
    <source>
        <dbReference type="RuleBase" id="RU362080"/>
    </source>
</evidence>
<dbReference type="SUPFAM" id="SSF143120">
    <property type="entry name" value="YefM-like"/>
    <property type="match status" value="1"/>
</dbReference>
<gene>
    <name evidence="3" type="ORF">BWI95_08765</name>
</gene>
<dbReference type="PANTHER" id="PTHR33713">
    <property type="entry name" value="ANTITOXIN YAFN-RELATED"/>
    <property type="match status" value="1"/>
</dbReference>
<accession>A0A830ZEU0</accession>
<evidence type="ECO:0000313" key="4">
    <source>
        <dbReference type="Proteomes" id="UP000187148"/>
    </source>
</evidence>
<dbReference type="NCBIfam" id="TIGR01552">
    <property type="entry name" value="phd_fam"/>
    <property type="match status" value="1"/>
</dbReference>
<dbReference type="PANTHER" id="PTHR33713:SF6">
    <property type="entry name" value="ANTITOXIN YEFM"/>
    <property type="match status" value="1"/>
</dbReference>
<dbReference type="AlphaFoldDB" id="A0A830ZEU0"/>
<dbReference type="InterPro" id="IPR036165">
    <property type="entry name" value="YefM-like_sf"/>
</dbReference>
<protein>
    <recommendedName>
        <fullName evidence="2">Antitoxin</fullName>
    </recommendedName>
</protein>
<dbReference type="KEGG" id="kco:BWI95_08765"/>
<proteinExistence type="inferred from homology"/>
<dbReference type="Gene3D" id="3.40.1620.10">
    <property type="entry name" value="YefM-like domain"/>
    <property type="match status" value="1"/>
</dbReference>
<dbReference type="InterPro" id="IPR006442">
    <property type="entry name" value="Antitoxin_Phd/YefM"/>
</dbReference>
<evidence type="ECO:0000313" key="3">
    <source>
        <dbReference type="EMBL" id="APZ07614.1"/>
    </source>
</evidence>